<dbReference type="PANTHER" id="PTHR42957">
    <property type="entry name" value="HELICASE MJ1565-RELATED"/>
    <property type="match status" value="1"/>
</dbReference>
<dbReference type="RefSeq" id="WP_328709399.1">
    <property type="nucleotide sequence ID" value="NZ_CP108085.1"/>
</dbReference>
<dbReference type="EMBL" id="CP108085">
    <property type="protein sequence ID" value="WUP75021.1"/>
    <property type="molecule type" value="Genomic_DNA"/>
</dbReference>
<feature type="compositionally biased region" description="Low complexity" evidence="1">
    <location>
        <begin position="709"/>
        <end position="725"/>
    </location>
</feature>
<evidence type="ECO:0000256" key="1">
    <source>
        <dbReference type="SAM" id="MobiDB-lite"/>
    </source>
</evidence>
<dbReference type="SMART" id="SM00382">
    <property type="entry name" value="AAA"/>
    <property type="match status" value="1"/>
</dbReference>
<feature type="compositionally biased region" description="Polar residues" evidence="1">
    <location>
        <begin position="613"/>
        <end position="623"/>
    </location>
</feature>
<dbReference type="SUPFAM" id="SSF52540">
    <property type="entry name" value="P-loop containing nucleoside triphosphate hydrolases"/>
    <property type="match status" value="2"/>
</dbReference>
<feature type="compositionally biased region" description="Low complexity" evidence="1">
    <location>
        <begin position="773"/>
        <end position="787"/>
    </location>
</feature>
<accession>A0ABZ1SPT1</accession>
<dbReference type="PANTHER" id="PTHR42957:SF2">
    <property type="entry name" value="HELICASE HERA CENTRAL DOMAIN-CONTAINING PROTEIN"/>
    <property type="match status" value="1"/>
</dbReference>
<reference evidence="3" key="1">
    <citation type="submission" date="2022-10" db="EMBL/GenBank/DDBJ databases">
        <title>The complete genomes of actinobacterial strains from the NBC collection.</title>
        <authorList>
            <person name="Joergensen T.S."/>
            <person name="Alvarez Arevalo M."/>
            <person name="Sterndorff E.B."/>
            <person name="Faurdal D."/>
            <person name="Vuksanovic O."/>
            <person name="Mourched A.-S."/>
            <person name="Charusanti P."/>
            <person name="Shaw S."/>
            <person name="Blin K."/>
            <person name="Weber T."/>
        </authorList>
    </citation>
    <scope>NUCLEOTIDE SEQUENCE</scope>
    <source>
        <strain evidence="3">NBC_00254</strain>
    </source>
</reference>
<feature type="compositionally biased region" description="Low complexity" evidence="1">
    <location>
        <begin position="656"/>
        <end position="675"/>
    </location>
</feature>
<keyword evidence="4" id="KW-1185">Reference proteome</keyword>
<dbReference type="Proteomes" id="UP001432011">
    <property type="component" value="Chromosome"/>
</dbReference>
<name>A0ABZ1SPT1_9ACTN</name>
<evidence type="ECO:0000313" key="4">
    <source>
        <dbReference type="Proteomes" id="UP001432011"/>
    </source>
</evidence>
<dbReference type="InterPro" id="IPR027417">
    <property type="entry name" value="P-loop_NTPase"/>
</dbReference>
<protein>
    <submittedName>
        <fullName evidence="3">DUF87 domain-containing protein</fullName>
    </submittedName>
</protein>
<proteinExistence type="predicted"/>
<feature type="compositionally biased region" description="Low complexity" evidence="1">
    <location>
        <begin position="741"/>
        <end position="757"/>
    </location>
</feature>
<dbReference type="InterPro" id="IPR008571">
    <property type="entry name" value="HerA-like"/>
</dbReference>
<feature type="compositionally biased region" description="Basic and acidic residues" evidence="1">
    <location>
        <begin position="624"/>
        <end position="644"/>
    </location>
</feature>
<dbReference type="InterPro" id="IPR002789">
    <property type="entry name" value="HerA_central"/>
</dbReference>
<evidence type="ECO:0000259" key="2">
    <source>
        <dbReference type="SMART" id="SM00382"/>
    </source>
</evidence>
<gene>
    <name evidence="3" type="ORF">OG913_37685</name>
</gene>
<dbReference type="Pfam" id="PF01935">
    <property type="entry name" value="DUF87"/>
    <property type="match status" value="1"/>
</dbReference>
<organism evidence="3 4">
    <name type="scientific">Microbispora hainanensis</name>
    <dbReference type="NCBI Taxonomy" id="568844"/>
    <lineage>
        <taxon>Bacteria</taxon>
        <taxon>Bacillati</taxon>
        <taxon>Actinomycetota</taxon>
        <taxon>Actinomycetes</taxon>
        <taxon>Streptosporangiales</taxon>
        <taxon>Streptosporangiaceae</taxon>
        <taxon>Microbispora</taxon>
    </lineage>
</organism>
<feature type="region of interest" description="Disordered" evidence="1">
    <location>
        <begin position="609"/>
        <end position="858"/>
    </location>
</feature>
<evidence type="ECO:0000313" key="3">
    <source>
        <dbReference type="EMBL" id="WUP75021.1"/>
    </source>
</evidence>
<dbReference type="InterPro" id="IPR003593">
    <property type="entry name" value="AAA+_ATPase"/>
</dbReference>
<dbReference type="Gene3D" id="3.40.50.300">
    <property type="entry name" value="P-loop containing nucleotide triphosphate hydrolases"/>
    <property type="match status" value="2"/>
</dbReference>
<feature type="domain" description="AAA+ ATPase" evidence="2">
    <location>
        <begin position="914"/>
        <end position="1234"/>
    </location>
</feature>
<sequence length="1299" mass="137916">MMSGKELDALSALRFNYARVPDDVWRPLPFHVGTLHRQAAQTVLDGFIEAEESADASPIGIVIEGQRGSGKTHLLGWVRQKVHEEDGYFFLVSLLDARSFWESVLLSMLDSLSRPIPGSGTQLMELLWRLCLLAEIPEEARRSLTGEAPLSRQNLDDFVRALRRYDRHVGGVAQDVARALVLRAADDPSAQDVGDAYLTSAPEGEPGERAGWGFTTIVKSPQEIVRDLSRLVALTGPSVIAVDQIDVLIAQSSVAMAGDTRDSWQQAAVIEQIAGGLMNLREMTRRTLTVLSCLPATWELIRTKATDTVQDRFREAVPLDNIPDARTGIELIEKRFSAQYGAVGFTPPYPTWPVKPEAFEEAYQYTPRQLLIRIDKHVRSCLASGQVVELERLTGSQPVRVVPVSPPPQPEPDFGALDRRFAELRQRADVVDALDPITEDVVMPGLLSAGLSAWIAEQGEDGRLFTQDPPPSTKPPLHARLRRTLDEATENEAHWCFRAISASHHTAALNRLKAASTAAGLDERIPARKLFVLRNQSWAKGPATQAALAAFEQAGGRVLQVEEDDLRIFSALRTLLTENSPDLRAWLVSRKPTSEVKLFAEALGDAAVPRVSDSVTGRSARSNRAQDRPRRTANPERRLLRREAVPGLTTLPLTEAPSPASGTTPSPATGSAPSPITDSAPPPAQDTAASPATGIVPPLATDIAPSPITDSAPSPAPDTAASPATGIAPPLATDIAPSPITDSAPSPAPDTAASPATGIAPPLATDIAPSPITDSAPSPAPDTAASPVTGIAQLPATETAPQPATDGESPPASGDVPEPSDTGVASSGGLTLGPAVPDLQVWPPLPAPEASPVEAPAPEMPTVEIPASELPVVEAAVPRPRRPLSADEDPASPYLTIGAATADGRPVRVHLETLRKHMAIFAGSGSGKTVLIRRLVEECALQGVSAIVLDANNDLARLGDRWPEPPAEWGEGDAARADDYLANTDVVIWTPRKEAGRPLSFQPLPDFGSVADDPDEFGEAVDAALAALVPRAKLEAKTAKAHLGQAVLREAVAHYGRRGGTSLAGLIALLDDLPDGVSTLEGAPRLATEMAQHLRAETISDPLFAGTGTPVDPGVLLTPPEGQRARVSVISLTGLASDQQRQGFVNQLQMALFSWIKRHPAGDRPLGGLFVMDEAQTFAPSGTTTVCTQSTLALAAQARKYGLGLVFATQAPKGLHNRITGNAATQFFGLLNAPAQITAARELARAKGGDVPDVARLRSGQFYAAFEGGSFTKVRTPLCLTHHPSSPLTSEEVVARANR</sequence>